<gene>
    <name evidence="2" type="ORF">D104_11920</name>
</gene>
<comment type="caution">
    <text evidence="2">The sequence shown here is derived from an EMBL/GenBank/DDBJ whole genome shotgun (WGS) entry which is preliminary data.</text>
</comment>
<dbReference type="InterPro" id="IPR023373">
    <property type="entry name" value="YmcC_sf"/>
</dbReference>
<keyword evidence="3" id="KW-1185">Reference proteome</keyword>
<evidence type="ECO:0000313" key="3">
    <source>
        <dbReference type="Proteomes" id="UP000018857"/>
    </source>
</evidence>
<feature type="chain" id="PRO_5004808675" description="YjbF family lipoprotein" evidence="1">
    <location>
        <begin position="21"/>
        <end position="239"/>
    </location>
</feature>
<dbReference type="PATRIC" id="fig|1208321.3.peg.2376"/>
<dbReference type="Gene3D" id="2.40.360.10">
    <property type="entry name" value="YmcC-like"/>
    <property type="match status" value="1"/>
</dbReference>
<dbReference type="SUPFAM" id="SSF159270">
    <property type="entry name" value="YmcC-like"/>
    <property type="match status" value="1"/>
</dbReference>
<dbReference type="Proteomes" id="UP000018857">
    <property type="component" value="Unassembled WGS sequence"/>
</dbReference>
<protein>
    <recommendedName>
        <fullName evidence="4">YjbF family lipoprotein</fullName>
    </recommendedName>
</protein>
<dbReference type="Pfam" id="PF11102">
    <property type="entry name" value="YjbF"/>
    <property type="match status" value="1"/>
</dbReference>
<evidence type="ECO:0008006" key="4">
    <source>
        <dbReference type="Google" id="ProtNLM"/>
    </source>
</evidence>
<accession>W1RRR5</accession>
<reference evidence="2 3" key="1">
    <citation type="journal article" date="2014" name="Genome Announc.">
        <title>Draft Genome Sequence of Marinomonas sp. Strain D104, a Polycyclic Aromatic Hydrocarbon-Degrading Bacterium from the Deep-Sea Sediment of the Arctic Ocean.</title>
        <authorList>
            <person name="Dong C."/>
            <person name="Bai X."/>
            <person name="Lai Q."/>
            <person name="Xie Y."/>
            <person name="Chen X."/>
            <person name="Shao Z."/>
        </authorList>
    </citation>
    <scope>NUCLEOTIDE SEQUENCE [LARGE SCALE GENOMIC DNA]</scope>
    <source>
        <strain evidence="2 3">D104</strain>
    </source>
</reference>
<dbReference type="InterPro" id="IPR021308">
    <property type="entry name" value="GfcB"/>
</dbReference>
<sequence length="239" mass="26848">MLFRYSFVPCFAFTILLFLSGCTDNLKSAIGSAEAFIDNQKGLDISADYIQSLPYSSTLVSINDGKPILLILSFAEKNVNSGIYQLTWLSNDNSVIVTENGRIVHSTGFSSGNLEGLRATENNLPLPGNAQNWVAHYDWSPGYRYDFSADVHSTSIGTETLQSDLWHQETEHVKEDITFTTLDYSFSNHFWVAPRTNSHKAYVIKSIQYLGPNMHKVEMLMIKPFIETLQNTKASKDSK</sequence>
<feature type="signal peptide" evidence="1">
    <location>
        <begin position="1"/>
        <end position="20"/>
    </location>
</feature>
<proteinExistence type="predicted"/>
<dbReference type="RefSeq" id="WP_024024468.1">
    <property type="nucleotide sequence ID" value="NZ_AYOZ01000024.1"/>
</dbReference>
<name>W1RRR5_9GAMM</name>
<dbReference type="AlphaFoldDB" id="W1RRR5"/>
<dbReference type="STRING" id="1208321.D104_11920"/>
<dbReference type="PROSITE" id="PS51257">
    <property type="entry name" value="PROKAR_LIPOPROTEIN"/>
    <property type="match status" value="1"/>
</dbReference>
<dbReference type="EMBL" id="AYOZ01000024">
    <property type="protein sequence ID" value="ETI59647.1"/>
    <property type="molecule type" value="Genomic_DNA"/>
</dbReference>
<dbReference type="eggNOG" id="ENOG502ZAMG">
    <property type="taxonomic scope" value="Bacteria"/>
</dbReference>
<dbReference type="OrthoDB" id="5591889at2"/>
<evidence type="ECO:0000313" key="2">
    <source>
        <dbReference type="EMBL" id="ETI59647.1"/>
    </source>
</evidence>
<organism evidence="2 3">
    <name type="scientific">Marinomonas profundimaris</name>
    <dbReference type="NCBI Taxonomy" id="1208321"/>
    <lineage>
        <taxon>Bacteria</taxon>
        <taxon>Pseudomonadati</taxon>
        <taxon>Pseudomonadota</taxon>
        <taxon>Gammaproteobacteria</taxon>
        <taxon>Oceanospirillales</taxon>
        <taxon>Oceanospirillaceae</taxon>
        <taxon>Marinomonas</taxon>
    </lineage>
</organism>
<keyword evidence="1" id="KW-0732">Signal</keyword>
<evidence type="ECO:0000256" key="1">
    <source>
        <dbReference type="SAM" id="SignalP"/>
    </source>
</evidence>